<organism evidence="6">
    <name type="scientific">Chilo suppressalis</name>
    <name type="common">Asiatic rice borer moth</name>
    <dbReference type="NCBI Taxonomy" id="168631"/>
    <lineage>
        <taxon>Eukaryota</taxon>
        <taxon>Metazoa</taxon>
        <taxon>Ecdysozoa</taxon>
        <taxon>Arthropoda</taxon>
        <taxon>Hexapoda</taxon>
        <taxon>Insecta</taxon>
        <taxon>Pterygota</taxon>
        <taxon>Neoptera</taxon>
        <taxon>Endopterygota</taxon>
        <taxon>Lepidoptera</taxon>
        <taxon>Glossata</taxon>
        <taxon>Ditrysia</taxon>
        <taxon>Pyraloidea</taxon>
        <taxon>Crambidae</taxon>
        <taxon>Crambinae</taxon>
        <taxon>Chilo</taxon>
    </lineage>
</organism>
<comment type="similarity">
    <text evidence="2">Belongs to the PBP/GOBP family.</text>
</comment>
<sequence>MCHTLTLFVILFSVILQCYALTCRSEGGPTEEELKEMYMTCLKKQEGENSNETTYPDEQDWKDSRRRFNPRHHGSRDEEREERTRNRGDREDKEEREDRMRNRGDMEDKEEREDRPRNRGDRTRGRDNTMDRTDNDRQKGNRNDRNNRDKNRMDGRDERNGKDNGYENKHRVIGRNEDFGDDPFDDFYNSFPKNYEFDISRYNVLHSTTQPSRRFKRSKRTQMNSGQRSQYNPNTKKSSEYDDNTSNEDDKNSSSNTDVDSQACALHCFLESLEMTDDEGMPDKYLVTQVITKDVQNEDLMDFLQEAIEECFQILENEKPEDKCEYSKMLMTCLSEKGKANCDDWKEDMKF</sequence>
<dbReference type="PANTHER" id="PTHR21066:SF9">
    <property type="entry name" value="ODORANT-BINDING PROTEIN 59A"/>
    <property type="match status" value="1"/>
</dbReference>
<dbReference type="InterPro" id="IPR052295">
    <property type="entry name" value="Odorant-binding_protein"/>
</dbReference>
<dbReference type="Pfam" id="PF01395">
    <property type="entry name" value="PBP_GOBP"/>
    <property type="match status" value="1"/>
</dbReference>
<dbReference type="InterPro" id="IPR036728">
    <property type="entry name" value="PBP_GOBP_sf"/>
</dbReference>
<accession>A0A1B2J4Z3</accession>
<dbReference type="Gene3D" id="1.10.238.20">
    <property type="entry name" value="Pheromone/general odorant binding protein domain"/>
    <property type="match status" value="1"/>
</dbReference>
<protein>
    <submittedName>
        <fullName evidence="6">Odorant-binding protein 1</fullName>
    </submittedName>
</protein>
<evidence type="ECO:0000256" key="3">
    <source>
        <dbReference type="ARBA" id="ARBA00022525"/>
    </source>
</evidence>
<proteinExistence type="evidence at transcript level"/>
<feature type="compositionally biased region" description="Basic and acidic residues" evidence="4">
    <location>
        <begin position="112"/>
        <end position="178"/>
    </location>
</feature>
<evidence type="ECO:0000256" key="5">
    <source>
        <dbReference type="SAM" id="SignalP"/>
    </source>
</evidence>
<reference evidence="6" key="1">
    <citation type="submission" date="2016-01" db="EMBL/GenBank/DDBJ databases">
        <title>Identification of novel odorant binding protein genes of Chilo suppressalis (Walker).</title>
        <authorList>
            <person name="Yang K."/>
            <person name="Dong S.-L."/>
        </authorList>
    </citation>
    <scope>NUCLEOTIDE SEQUENCE</scope>
</reference>
<keyword evidence="5" id="KW-0732">Signal</keyword>
<dbReference type="EMBL" id="KU664500">
    <property type="protein sequence ID" value="ANZ73033.1"/>
    <property type="molecule type" value="mRNA"/>
</dbReference>
<evidence type="ECO:0000256" key="1">
    <source>
        <dbReference type="ARBA" id="ARBA00004613"/>
    </source>
</evidence>
<evidence type="ECO:0000256" key="2">
    <source>
        <dbReference type="ARBA" id="ARBA00008098"/>
    </source>
</evidence>
<name>A0A1B2J4Z3_CHISP</name>
<feature type="compositionally biased region" description="Polar residues" evidence="4">
    <location>
        <begin position="221"/>
        <end position="236"/>
    </location>
</feature>
<dbReference type="PANTHER" id="PTHR21066">
    <property type="entry name" value="ODORANT-BINDING PROTEIN 59A-RELATED"/>
    <property type="match status" value="1"/>
</dbReference>
<comment type="subcellular location">
    <subcellularLocation>
        <location evidence="1">Secreted</location>
    </subcellularLocation>
</comment>
<dbReference type="SUPFAM" id="SSF47565">
    <property type="entry name" value="Insect pheromone/odorant-binding proteins"/>
    <property type="match status" value="1"/>
</dbReference>
<dbReference type="GO" id="GO:0005549">
    <property type="term" value="F:odorant binding"/>
    <property type="evidence" value="ECO:0007669"/>
    <property type="project" value="InterPro"/>
</dbReference>
<feature type="region of interest" description="Disordered" evidence="4">
    <location>
        <begin position="44"/>
        <end position="182"/>
    </location>
</feature>
<dbReference type="GO" id="GO:0005576">
    <property type="term" value="C:extracellular region"/>
    <property type="evidence" value="ECO:0007669"/>
    <property type="project" value="UniProtKB-SubCell"/>
</dbReference>
<dbReference type="OrthoDB" id="8194482at2759"/>
<dbReference type="AlphaFoldDB" id="A0A1B2J4Z3"/>
<feature type="compositionally biased region" description="Basic and acidic residues" evidence="4">
    <location>
        <begin position="75"/>
        <end position="106"/>
    </location>
</feature>
<dbReference type="InterPro" id="IPR006170">
    <property type="entry name" value="PBP/GOBP"/>
</dbReference>
<feature type="chain" id="PRO_5008539277" evidence="5">
    <location>
        <begin position="21"/>
        <end position="351"/>
    </location>
</feature>
<evidence type="ECO:0000256" key="4">
    <source>
        <dbReference type="SAM" id="MobiDB-lite"/>
    </source>
</evidence>
<feature type="region of interest" description="Disordered" evidence="4">
    <location>
        <begin position="208"/>
        <end position="258"/>
    </location>
</feature>
<feature type="compositionally biased region" description="Basic residues" evidence="4">
    <location>
        <begin position="64"/>
        <end position="74"/>
    </location>
</feature>
<keyword evidence="3" id="KW-0964">Secreted</keyword>
<evidence type="ECO:0000313" key="6">
    <source>
        <dbReference type="EMBL" id="ANZ73033.1"/>
    </source>
</evidence>
<dbReference type="CDD" id="cd23992">
    <property type="entry name" value="PBP_GOBP"/>
    <property type="match status" value="1"/>
</dbReference>
<feature type="signal peptide" evidence="5">
    <location>
        <begin position="1"/>
        <end position="20"/>
    </location>
</feature>